<dbReference type="RefSeq" id="WP_079703616.1">
    <property type="nucleotide sequence ID" value="NZ_FUYR01000004.1"/>
</dbReference>
<feature type="signal peptide" evidence="1">
    <location>
        <begin position="1"/>
        <end position="19"/>
    </location>
</feature>
<dbReference type="EMBL" id="FUYR01000004">
    <property type="protein sequence ID" value="SKB85905.1"/>
    <property type="molecule type" value="Genomic_DNA"/>
</dbReference>
<proteinExistence type="predicted"/>
<dbReference type="Pfam" id="PF14607">
    <property type="entry name" value="GxDLY"/>
    <property type="match status" value="1"/>
</dbReference>
<keyword evidence="5" id="KW-1185">Reference proteome</keyword>
<feature type="domain" description="SGNH hydrolase-type esterase N-terminal" evidence="3">
    <location>
        <begin position="33"/>
        <end position="171"/>
    </location>
</feature>
<dbReference type="Proteomes" id="UP000189981">
    <property type="component" value="Unassembled WGS sequence"/>
</dbReference>
<feature type="chain" id="PRO_5012640070" evidence="1">
    <location>
        <begin position="20"/>
        <end position="365"/>
    </location>
</feature>
<dbReference type="InterPro" id="IPR036514">
    <property type="entry name" value="SGNH_hydro_sf"/>
</dbReference>
<sequence length="365" mass="40501">MKRCFYIFLLCCSYSLSIAQEAPAKKDNSKYYGKESFLIEGTGIPESEKESPYDRLPLASKGKVRQAVWDLSKNSAGLTARFITNSPSIKVKWGVLNDTKLNHMASTGIKGVDLYCKVNGKWVYVNTGRPTAIENEATLLTSLAPGEHEFKIYLPLYDGTTHLEVGIDSTSYIKKPNPETLLPIVFYGTSILQGGCASRPGMAFTNIISRKMNVDCYNFGFSGNGRMDPPVVDVISKIKASFYVIDCLPNMTPKQVTDSVMPLAKALRAKNPSTPIVFVENIEYARIPFEASIKKSFEDKNNALKVEFAKLQKEGMKGLYYISSANAIGDDNEGTVDGTHMTDLGFMRYADYLIGKFKDNKLVVR</sequence>
<dbReference type="STRING" id="572036.SAMN05661099_3104"/>
<evidence type="ECO:0000259" key="3">
    <source>
        <dbReference type="Pfam" id="PF14607"/>
    </source>
</evidence>
<dbReference type="InterPro" id="IPR032740">
    <property type="entry name" value="GxDLY"/>
</dbReference>
<evidence type="ECO:0000313" key="5">
    <source>
        <dbReference type="Proteomes" id="UP000189981"/>
    </source>
</evidence>
<dbReference type="InterPro" id="IPR013830">
    <property type="entry name" value="SGNH_hydro"/>
</dbReference>
<evidence type="ECO:0000313" key="4">
    <source>
        <dbReference type="EMBL" id="SKB85905.1"/>
    </source>
</evidence>
<dbReference type="OrthoDB" id="5624617at2"/>
<dbReference type="AlphaFoldDB" id="A0A1T5EPR2"/>
<feature type="domain" description="SGNH hydrolase-type esterase" evidence="2">
    <location>
        <begin position="183"/>
        <end position="353"/>
    </location>
</feature>
<evidence type="ECO:0000259" key="2">
    <source>
        <dbReference type="Pfam" id="PF14606"/>
    </source>
</evidence>
<dbReference type="Pfam" id="PF14606">
    <property type="entry name" value="Lipase_GDSL_3"/>
    <property type="match status" value="1"/>
</dbReference>
<organism evidence="4 5">
    <name type="scientific">Daejeonella lutea</name>
    <dbReference type="NCBI Taxonomy" id="572036"/>
    <lineage>
        <taxon>Bacteria</taxon>
        <taxon>Pseudomonadati</taxon>
        <taxon>Bacteroidota</taxon>
        <taxon>Sphingobacteriia</taxon>
        <taxon>Sphingobacteriales</taxon>
        <taxon>Sphingobacteriaceae</taxon>
        <taxon>Daejeonella</taxon>
    </lineage>
</organism>
<gene>
    <name evidence="4" type="ORF">SAMN05661099_3104</name>
</gene>
<reference evidence="5" key="1">
    <citation type="submission" date="2017-02" db="EMBL/GenBank/DDBJ databases">
        <authorList>
            <person name="Varghese N."/>
            <person name="Submissions S."/>
        </authorList>
    </citation>
    <scope>NUCLEOTIDE SEQUENCE [LARGE SCALE GENOMIC DNA]</scope>
    <source>
        <strain evidence="5">DSM 22385</strain>
    </source>
</reference>
<evidence type="ECO:0000256" key="1">
    <source>
        <dbReference type="SAM" id="SignalP"/>
    </source>
</evidence>
<dbReference type="GO" id="GO:0016788">
    <property type="term" value="F:hydrolase activity, acting on ester bonds"/>
    <property type="evidence" value="ECO:0007669"/>
    <property type="project" value="UniProtKB-ARBA"/>
</dbReference>
<accession>A0A1T5EPR2</accession>
<dbReference type="SUPFAM" id="SSF52266">
    <property type="entry name" value="SGNH hydrolase"/>
    <property type="match status" value="1"/>
</dbReference>
<name>A0A1T5EPR2_9SPHI</name>
<dbReference type="Gene3D" id="2.60.120.260">
    <property type="entry name" value="Galactose-binding domain-like"/>
    <property type="match status" value="1"/>
</dbReference>
<keyword evidence="1" id="KW-0732">Signal</keyword>
<dbReference type="Gene3D" id="3.40.50.1110">
    <property type="entry name" value="SGNH hydrolase"/>
    <property type="match status" value="1"/>
</dbReference>
<protein>
    <submittedName>
        <fullName evidence="4">N-terminus of Esterase_SGNH_hydro-type</fullName>
    </submittedName>
</protein>